<organism evidence="4 5">
    <name type="scientific">Actibacterium pelagium</name>
    <dbReference type="NCBI Taxonomy" id="2029103"/>
    <lineage>
        <taxon>Bacteria</taxon>
        <taxon>Pseudomonadati</taxon>
        <taxon>Pseudomonadota</taxon>
        <taxon>Alphaproteobacteria</taxon>
        <taxon>Rhodobacterales</taxon>
        <taxon>Roseobacteraceae</taxon>
        <taxon>Actibacterium</taxon>
    </lineage>
</organism>
<proteinExistence type="predicted"/>
<evidence type="ECO:0000259" key="3">
    <source>
        <dbReference type="Pfam" id="PF00501"/>
    </source>
</evidence>
<keyword evidence="2" id="KW-0067">ATP-binding</keyword>
<accession>A0A917ANH2</accession>
<dbReference type="Pfam" id="PF00501">
    <property type="entry name" value="AMP-binding"/>
    <property type="match status" value="1"/>
</dbReference>
<keyword evidence="1" id="KW-0547">Nucleotide-binding</keyword>
<dbReference type="SUPFAM" id="SSF56801">
    <property type="entry name" value="Acetyl-CoA synthetase-like"/>
    <property type="match status" value="1"/>
</dbReference>
<reference evidence="4" key="2">
    <citation type="submission" date="2020-09" db="EMBL/GenBank/DDBJ databases">
        <authorList>
            <person name="Sun Q."/>
            <person name="Zhou Y."/>
        </authorList>
    </citation>
    <scope>NUCLEOTIDE SEQUENCE</scope>
    <source>
        <strain evidence="4">CGMCC 1.16012</strain>
    </source>
</reference>
<dbReference type="GO" id="GO:0016020">
    <property type="term" value="C:membrane"/>
    <property type="evidence" value="ECO:0007669"/>
    <property type="project" value="TreeGrafter"/>
</dbReference>
<sequence length="583" mass="63999">MIGQAKTIPEAFLERVKATPSAVAYRDAGSGGFQDYNWSDIAQRVARRRAAFAEAGLKPGDRVAIFLPNGIEWVVTDLAAMAQGLVTVPLYGRDSPANICHVMRDSGATLCLTDEFERWADLGTETHSLPDLRNVWLLSGEDGQDDTRVSAYTENNIAESSEPLPSDGDQLATIIYTSGTTGPPKGVMLSHGALLWNARAVGQVNQIFEDDVFLSILPLAHGFERSLGWLCPMLNGSTVAYGRSIEVLAEDLRSQRPTILLAVPRLFEKAHHKAVERAQSSLIGGFLMKQTERTGWRRFQTTLDPSLSSNLLDRFFWSLIGARVAARIRDAFGGRLRMVISGGAPLSAQTFRFMAAMEVPLIEGYGLTEAGPAATGSTFEDRRLESVGKALPGAEVRTGPKQELLIRSPGLMMGYWGNPSASAKAIDEDGWLHTGDAAEIENGWVRIKGRIKDILVLSTGENVNPMPIESAIQSDPLIQQACVLGDGKPWCSAVVVIDTERFEKWAENQIPGVKDFNDAHLRKSLRNRLLEKMDNIPPFARINAVHVEVEPWTLESGLLTPTLKAKRPKVAQRFRNELNALYD</sequence>
<dbReference type="InterPro" id="IPR042099">
    <property type="entry name" value="ANL_N_sf"/>
</dbReference>
<dbReference type="EMBL" id="BMKN01000003">
    <property type="protein sequence ID" value="GGE61926.1"/>
    <property type="molecule type" value="Genomic_DNA"/>
</dbReference>
<comment type="caution">
    <text evidence="4">The sequence shown here is derived from an EMBL/GenBank/DDBJ whole genome shotgun (WGS) entry which is preliminary data.</text>
</comment>
<dbReference type="InterPro" id="IPR000873">
    <property type="entry name" value="AMP-dep_synth/lig_dom"/>
</dbReference>
<dbReference type="PANTHER" id="PTHR43272">
    <property type="entry name" value="LONG-CHAIN-FATTY-ACID--COA LIGASE"/>
    <property type="match status" value="1"/>
</dbReference>
<dbReference type="PANTHER" id="PTHR43272:SF33">
    <property type="entry name" value="AMP-BINDING DOMAIN-CONTAINING PROTEIN-RELATED"/>
    <property type="match status" value="1"/>
</dbReference>
<dbReference type="GO" id="GO:0004467">
    <property type="term" value="F:long-chain fatty acid-CoA ligase activity"/>
    <property type="evidence" value="ECO:0007669"/>
    <property type="project" value="TreeGrafter"/>
</dbReference>
<dbReference type="GO" id="GO:0005524">
    <property type="term" value="F:ATP binding"/>
    <property type="evidence" value="ECO:0007669"/>
    <property type="project" value="UniProtKB-KW"/>
</dbReference>
<protein>
    <submittedName>
        <fullName evidence="4">AMP-dependent synthetase</fullName>
    </submittedName>
</protein>
<dbReference type="Pfam" id="PF23562">
    <property type="entry name" value="AMP-binding_C_3"/>
    <property type="match status" value="1"/>
</dbReference>
<evidence type="ECO:0000256" key="2">
    <source>
        <dbReference type="ARBA" id="ARBA00022840"/>
    </source>
</evidence>
<dbReference type="OrthoDB" id="6187882at2"/>
<dbReference type="PROSITE" id="PS00455">
    <property type="entry name" value="AMP_BINDING"/>
    <property type="match status" value="1"/>
</dbReference>
<dbReference type="Proteomes" id="UP000606730">
    <property type="component" value="Unassembled WGS sequence"/>
</dbReference>
<name>A0A917ANH2_9RHOB</name>
<evidence type="ECO:0000256" key="1">
    <source>
        <dbReference type="ARBA" id="ARBA00022741"/>
    </source>
</evidence>
<dbReference type="InterPro" id="IPR020845">
    <property type="entry name" value="AMP-binding_CS"/>
</dbReference>
<evidence type="ECO:0000313" key="4">
    <source>
        <dbReference type="EMBL" id="GGE61926.1"/>
    </source>
</evidence>
<keyword evidence="5" id="KW-1185">Reference proteome</keyword>
<evidence type="ECO:0000313" key="5">
    <source>
        <dbReference type="Proteomes" id="UP000606730"/>
    </source>
</evidence>
<feature type="domain" description="AMP-dependent synthetase/ligase" evidence="3">
    <location>
        <begin position="14"/>
        <end position="416"/>
    </location>
</feature>
<dbReference type="AlphaFoldDB" id="A0A917ANH2"/>
<dbReference type="Gene3D" id="3.40.50.12780">
    <property type="entry name" value="N-terminal domain of ligase-like"/>
    <property type="match status" value="1"/>
</dbReference>
<reference evidence="4" key="1">
    <citation type="journal article" date="2014" name="Int. J. Syst. Evol. Microbiol.">
        <title>Complete genome sequence of Corynebacterium casei LMG S-19264T (=DSM 44701T), isolated from a smear-ripened cheese.</title>
        <authorList>
            <consortium name="US DOE Joint Genome Institute (JGI-PGF)"/>
            <person name="Walter F."/>
            <person name="Albersmeier A."/>
            <person name="Kalinowski J."/>
            <person name="Ruckert C."/>
        </authorList>
    </citation>
    <scope>NUCLEOTIDE SEQUENCE</scope>
    <source>
        <strain evidence="4">CGMCC 1.16012</strain>
    </source>
</reference>
<dbReference type="RefSeq" id="WP_158221871.1">
    <property type="nucleotide sequence ID" value="NZ_BMKN01000003.1"/>
</dbReference>
<dbReference type="CDD" id="cd05907">
    <property type="entry name" value="VL_LC_FACS_like"/>
    <property type="match status" value="1"/>
</dbReference>
<gene>
    <name evidence="4" type="ORF">GCM10011517_31970</name>
</gene>